<dbReference type="GO" id="GO:0008381">
    <property type="term" value="F:mechanosensitive monoatomic ion channel activity"/>
    <property type="evidence" value="ECO:0007669"/>
    <property type="project" value="TreeGrafter"/>
</dbReference>
<name>A0A0D2M543_9CHLO</name>
<dbReference type="OrthoDB" id="567387at2759"/>
<gene>
    <name evidence="6" type="ORF">MNEG_11571</name>
</gene>
<dbReference type="GO" id="GO:0016020">
    <property type="term" value="C:membrane"/>
    <property type="evidence" value="ECO:0007669"/>
    <property type="project" value="UniProtKB-SubCell"/>
</dbReference>
<evidence type="ECO:0000256" key="3">
    <source>
        <dbReference type="ARBA" id="ARBA00022989"/>
    </source>
</evidence>
<accession>A0A0D2M543</accession>
<evidence type="ECO:0000256" key="1">
    <source>
        <dbReference type="ARBA" id="ARBA00004141"/>
    </source>
</evidence>
<feature type="transmembrane region" description="Helical" evidence="5">
    <location>
        <begin position="37"/>
        <end position="59"/>
    </location>
</feature>
<dbReference type="GeneID" id="25728847"/>
<dbReference type="InterPro" id="IPR037673">
    <property type="entry name" value="MSC/AndL"/>
</dbReference>
<keyword evidence="7" id="KW-1185">Reference proteome</keyword>
<dbReference type="InterPro" id="IPR036019">
    <property type="entry name" value="MscL_channel"/>
</dbReference>
<dbReference type="AlphaFoldDB" id="A0A0D2M543"/>
<keyword evidence="4 5" id="KW-0472">Membrane</keyword>
<organism evidence="6 7">
    <name type="scientific">Monoraphidium neglectum</name>
    <dbReference type="NCBI Taxonomy" id="145388"/>
    <lineage>
        <taxon>Eukaryota</taxon>
        <taxon>Viridiplantae</taxon>
        <taxon>Chlorophyta</taxon>
        <taxon>core chlorophytes</taxon>
        <taxon>Chlorophyceae</taxon>
        <taxon>CS clade</taxon>
        <taxon>Sphaeropleales</taxon>
        <taxon>Selenastraceae</taxon>
        <taxon>Monoraphidium</taxon>
    </lineage>
</organism>
<evidence type="ECO:0000256" key="4">
    <source>
        <dbReference type="ARBA" id="ARBA00023136"/>
    </source>
</evidence>
<dbReference type="PANTHER" id="PTHR30266:SF2">
    <property type="entry name" value="LARGE-CONDUCTANCE MECHANOSENSITIVE CHANNEL"/>
    <property type="match status" value="1"/>
</dbReference>
<keyword evidence="3 5" id="KW-1133">Transmembrane helix</keyword>
<dbReference type="Proteomes" id="UP000054498">
    <property type="component" value="Unassembled WGS sequence"/>
</dbReference>
<dbReference type="KEGG" id="mng:MNEG_11571"/>
<dbReference type="SUPFAM" id="SSF81330">
    <property type="entry name" value="Gated mechanosensitive channel"/>
    <property type="match status" value="1"/>
</dbReference>
<dbReference type="RefSeq" id="XP_013895411.1">
    <property type="nucleotide sequence ID" value="XM_014039957.1"/>
</dbReference>
<dbReference type="Pfam" id="PF01741">
    <property type="entry name" value="MscL"/>
    <property type="match status" value="1"/>
</dbReference>
<keyword evidence="2 5" id="KW-0812">Transmembrane</keyword>
<dbReference type="PANTHER" id="PTHR30266">
    <property type="entry name" value="MECHANOSENSITIVE CHANNEL MSCL"/>
    <property type="match status" value="1"/>
</dbReference>
<feature type="transmembrane region" description="Helical" evidence="5">
    <location>
        <begin position="93"/>
        <end position="113"/>
    </location>
</feature>
<reference evidence="6 7" key="1">
    <citation type="journal article" date="2013" name="BMC Genomics">
        <title>Reconstruction of the lipid metabolism for the microalga Monoraphidium neglectum from its genome sequence reveals characteristics suitable for biofuel production.</title>
        <authorList>
            <person name="Bogen C."/>
            <person name="Al-Dilaimi A."/>
            <person name="Albersmeier A."/>
            <person name="Wichmann J."/>
            <person name="Grundmann M."/>
            <person name="Rupp O."/>
            <person name="Lauersen K.J."/>
            <person name="Blifernez-Klassen O."/>
            <person name="Kalinowski J."/>
            <person name="Goesmann A."/>
            <person name="Mussgnug J.H."/>
            <person name="Kruse O."/>
        </authorList>
    </citation>
    <scope>NUCLEOTIDE SEQUENCE [LARGE SCALE GENOMIC DNA]</scope>
    <source>
        <strain evidence="6 7">SAG 48.87</strain>
    </source>
</reference>
<protein>
    <submittedName>
        <fullName evidence="6">Large conductance mechanosensitive channel, MscL family</fullName>
    </submittedName>
</protein>
<proteinExistence type="predicted"/>
<dbReference type="EMBL" id="KK103025">
    <property type="protein sequence ID" value="KIY96391.1"/>
    <property type="molecule type" value="Genomic_DNA"/>
</dbReference>
<evidence type="ECO:0000313" key="7">
    <source>
        <dbReference type="Proteomes" id="UP000054498"/>
    </source>
</evidence>
<evidence type="ECO:0000256" key="2">
    <source>
        <dbReference type="ARBA" id="ARBA00022692"/>
    </source>
</evidence>
<dbReference type="Gene3D" id="1.10.1200.120">
    <property type="entry name" value="Large-conductance mechanosensitive channel, MscL, domain 1"/>
    <property type="match status" value="1"/>
</dbReference>
<evidence type="ECO:0000313" key="6">
    <source>
        <dbReference type="EMBL" id="KIY96391.1"/>
    </source>
</evidence>
<sequence length="173" mass="18598">MTSEPLLGEVTEKAVEGLGCCARALEGFRDFISRGDVVSLAVAVVVGSSFSALVDAFVADWLTPLIAVFFRSTGDFAEASFEVHGSVFKYGDFINAFTTFLANCLVIYFLVVLPMNKLVASRAAAEEAAAPEPPLLHTRECPECLSEIPAQARRCRNCTANVKPLPPPQVVTQ</sequence>
<evidence type="ECO:0000256" key="5">
    <source>
        <dbReference type="SAM" id="Phobius"/>
    </source>
</evidence>
<comment type="subcellular location">
    <subcellularLocation>
        <location evidence="1">Membrane</location>
        <topology evidence="1">Multi-pass membrane protein</topology>
    </subcellularLocation>
</comment>